<dbReference type="EMBL" id="CAJJDO010000061">
    <property type="protein sequence ID" value="CAD8174278.1"/>
    <property type="molecule type" value="Genomic_DNA"/>
</dbReference>
<dbReference type="GO" id="GO:0005829">
    <property type="term" value="C:cytosol"/>
    <property type="evidence" value="ECO:0007669"/>
    <property type="project" value="TreeGrafter"/>
</dbReference>
<comment type="caution">
    <text evidence="5">The sequence shown here is derived from an EMBL/GenBank/DDBJ whole genome shotgun (WGS) entry which is preliminary data.</text>
</comment>
<organism evidence="5 6">
    <name type="scientific">Paramecium pentaurelia</name>
    <dbReference type="NCBI Taxonomy" id="43138"/>
    <lineage>
        <taxon>Eukaryota</taxon>
        <taxon>Sar</taxon>
        <taxon>Alveolata</taxon>
        <taxon>Ciliophora</taxon>
        <taxon>Intramacronucleata</taxon>
        <taxon>Oligohymenophorea</taxon>
        <taxon>Peniculida</taxon>
        <taxon>Parameciidae</taxon>
        <taxon>Paramecium</taxon>
    </lineage>
</organism>
<dbReference type="GO" id="GO:0003924">
    <property type="term" value="F:GTPase activity"/>
    <property type="evidence" value="ECO:0007669"/>
    <property type="project" value="InterPro"/>
</dbReference>
<dbReference type="AlphaFoldDB" id="A0A8S1V9R8"/>
<keyword evidence="6" id="KW-1185">Reference proteome</keyword>
<evidence type="ECO:0000256" key="2">
    <source>
        <dbReference type="ARBA" id="ARBA00022768"/>
    </source>
</evidence>
<evidence type="ECO:0000259" key="4">
    <source>
        <dbReference type="Pfam" id="PF00009"/>
    </source>
</evidence>
<keyword evidence="1" id="KW-0963">Cytoplasm</keyword>
<sequence>MNTNKSQETSQSQVIFIMESQPQLTVCSIILDQFQINTTQKNTETKEQFLIYLIDTSGHLDFSSEVTAALRVTDGAFSCSGLCGRSLLVY</sequence>
<keyword evidence="3" id="KW-0648">Protein biosynthesis</keyword>
<evidence type="ECO:0000256" key="3">
    <source>
        <dbReference type="ARBA" id="ARBA00022917"/>
    </source>
</evidence>
<accession>A0A8S1V9R8</accession>
<dbReference type="Pfam" id="PF00009">
    <property type="entry name" value="GTP_EFTU"/>
    <property type="match status" value="1"/>
</dbReference>
<dbReference type="InterPro" id="IPR000795">
    <property type="entry name" value="T_Tr_GTP-bd_dom"/>
</dbReference>
<evidence type="ECO:0000313" key="5">
    <source>
        <dbReference type="EMBL" id="CAD8174278.1"/>
    </source>
</evidence>
<dbReference type="GO" id="GO:0043022">
    <property type="term" value="F:ribosome binding"/>
    <property type="evidence" value="ECO:0007669"/>
    <property type="project" value="TreeGrafter"/>
</dbReference>
<dbReference type="GO" id="GO:0003746">
    <property type="term" value="F:translation elongation factor activity"/>
    <property type="evidence" value="ECO:0007669"/>
    <property type="project" value="UniProtKB-KW"/>
</dbReference>
<name>A0A8S1V9R8_9CILI</name>
<dbReference type="GO" id="GO:1990904">
    <property type="term" value="C:ribonucleoprotein complex"/>
    <property type="evidence" value="ECO:0007669"/>
    <property type="project" value="TreeGrafter"/>
</dbReference>
<dbReference type="OrthoDB" id="364892at2759"/>
<evidence type="ECO:0000313" key="6">
    <source>
        <dbReference type="Proteomes" id="UP000689195"/>
    </source>
</evidence>
<dbReference type="PANTHER" id="PTHR42908">
    <property type="entry name" value="TRANSLATION ELONGATION FACTOR-RELATED"/>
    <property type="match status" value="1"/>
</dbReference>
<proteinExistence type="predicted"/>
<keyword evidence="2" id="KW-0251">Elongation factor</keyword>
<feature type="domain" description="Tr-type G" evidence="4">
    <location>
        <begin position="37"/>
        <end position="76"/>
    </location>
</feature>
<evidence type="ECO:0000256" key="1">
    <source>
        <dbReference type="ARBA" id="ARBA00022490"/>
    </source>
</evidence>
<dbReference type="GO" id="GO:0005525">
    <property type="term" value="F:GTP binding"/>
    <property type="evidence" value="ECO:0007669"/>
    <property type="project" value="InterPro"/>
</dbReference>
<dbReference type="Proteomes" id="UP000689195">
    <property type="component" value="Unassembled WGS sequence"/>
</dbReference>
<reference evidence="5" key="1">
    <citation type="submission" date="2021-01" db="EMBL/GenBank/DDBJ databases">
        <authorList>
            <consortium name="Genoscope - CEA"/>
            <person name="William W."/>
        </authorList>
    </citation>
    <scope>NUCLEOTIDE SEQUENCE</scope>
</reference>
<protein>
    <recommendedName>
        <fullName evidence="4">Tr-type G domain-containing protein</fullName>
    </recommendedName>
</protein>
<gene>
    <name evidence="5" type="ORF">PPENT_87.1.T0610008</name>
</gene>
<dbReference type="PANTHER" id="PTHR42908:SF10">
    <property type="entry name" value="EUKARYOTIC TRANSLATION ELONGATION FACTOR 2"/>
    <property type="match status" value="1"/>
</dbReference>